<feature type="domain" description="Response receiver" evidence="1">
    <location>
        <begin position="18"/>
        <end position="169"/>
    </location>
</feature>
<dbReference type="RefSeq" id="WP_268247897.1">
    <property type="nucleotide sequence ID" value="NZ_BNAC01000001.1"/>
</dbReference>
<sequence>MTSTSVPRARAREIATHYLQTVVVVDDEISFDNSAVPLRLVTPDDTSDTPNEAADDVATAPVGRATARLDGRSIVESFAAQGLICALLSPKPGSTLKDQVLAVAQRADAFVLDWRMNGDDGRATLAIIKDLLGGDHRSRLRLICIYTHDIDLDSIQKKVADALVRQHSSKDGSTPHGVTALDAAQSETGTLGVRGPGYRISIIGKGSGARVNTKSATESELPDVLIGEFAAANHGLLRGLVLEALAVLRDNSSALVARFDVSLDAAYASHSVLTGDDGDFAVSIVVQQISALLEAAGVAGNVDRSAIGAWASEVVAQPNFTPLIARDQHEPQAVDADWVKTLFREIEVGPQEAIRSALKAATNGGQSIKRADLTFTDVASLTSVFAGSASDADRADHSFARLSCVARSHHDAVPEILKRGKAPVLRLGTVLRNGGTDGWQYWVCVMPLCDSVRVKGKRKFPLVPLHVSGSNSGSFDVALLDVDGTELRLQSSSHPYETSMPTFTPADSEVRAIWHAGKAEWRFEADGDRQTYIWLADLRPEHALRIAVNAAQVGGRIGLDESEWLRLNGRNRLRKNPQ</sequence>
<dbReference type="InterPro" id="IPR043834">
    <property type="entry name" value="REC"/>
</dbReference>
<dbReference type="Pfam" id="PF19192">
    <property type="entry name" value="Response_reg_2"/>
    <property type="match status" value="1"/>
</dbReference>
<dbReference type="AlphaFoldDB" id="A0A1I1Q563"/>
<reference evidence="3" key="1">
    <citation type="submission" date="2016-10" db="EMBL/GenBank/DDBJ databases">
        <authorList>
            <person name="Varghese N."/>
            <person name="Submissions S."/>
        </authorList>
    </citation>
    <scope>NUCLEOTIDE SEQUENCE [LARGE SCALE GENOMIC DNA]</scope>
    <source>
        <strain evidence="3">DSM 45962</strain>
    </source>
</reference>
<evidence type="ECO:0000313" key="3">
    <source>
        <dbReference type="Proteomes" id="UP000199022"/>
    </source>
</evidence>
<dbReference type="EMBL" id="FOMD01000003">
    <property type="protein sequence ID" value="SFD14363.1"/>
    <property type="molecule type" value="Genomic_DNA"/>
</dbReference>
<organism evidence="2 3">
    <name type="scientific">Klenkia taihuensis</name>
    <dbReference type="NCBI Taxonomy" id="1225127"/>
    <lineage>
        <taxon>Bacteria</taxon>
        <taxon>Bacillati</taxon>
        <taxon>Actinomycetota</taxon>
        <taxon>Actinomycetes</taxon>
        <taxon>Geodermatophilales</taxon>
        <taxon>Geodermatophilaceae</taxon>
        <taxon>Klenkia</taxon>
    </lineage>
</organism>
<accession>A0A1I1Q563</accession>
<name>A0A1I1Q563_9ACTN</name>
<gene>
    <name evidence="2" type="ORF">SAMN05661030_2476</name>
</gene>
<proteinExistence type="predicted"/>
<dbReference type="Proteomes" id="UP000199022">
    <property type="component" value="Unassembled WGS sequence"/>
</dbReference>
<protein>
    <recommendedName>
        <fullName evidence="1">Response receiver domain-containing protein</fullName>
    </recommendedName>
</protein>
<dbReference type="STRING" id="1225127.SAMN05661030_2476"/>
<evidence type="ECO:0000259" key="1">
    <source>
        <dbReference type="Pfam" id="PF19192"/>
    </source>
</evidence>
<evidence type="ECO:0000313" key="2">
    <source>
        <dbReference type="EMBL" id="SFD14363.1"/>
    </source>
</evidence>
<keyword evidence="3" id="KW-1185">Reference proteome</keyword>